<evidence type="ECO:0000313" key="1">
    <source>
        <dbReference type="EMBL" id="CAD6494629.1"/>
    </source>
</evidence>
<dbReference type="AlphaFoldDB" id="A0A811TGM4"/>
<name>A0A811TGM4_9EURY</name>
<comment type="caution">
    <text evidence="1">The sequence shown here is derived from an EMBL/GenBank/DDBJ whole genome shotgun (WGS) entry which is preliminary data.</text>
</comment>
<organism evidence="1 2">
    <name type="scientific">Candidatus Argoarchaeum ethanivorans</name>
    <dbReference type="NCBI Taxonomy" id="2608793"/>
    <lineage>
        <taxon>Archaea</taxon>
        <taxon>Methanobacteriati</taxon>
        <taxon>Methanobacteriota</taxon>
        <taxon>Stenosarchaea group</taxon>
        <taxon>Methanomicrobia</taxon>
        <taxon>Methanosarcinales</taxon>
        <taxon>Methanosarcinales incertae sedis</taxon>
        <taxon>GOM Arc I cluster</taxon>
        <taxon>Candidatus Argoarchaeum</taxon>
    </lineage>
</organism>
<evidence type="ECO:0000313" key="2">
    <source>
        <dbReference type="Proteomes" id="UP000612009"/>
    </source>
</evidence>
<dbReference type="EMBL" id="CAJHIR010000067">
    <property type="protein sequence ID" value="CAD6494629.1"/>
    <property type="molecule type" value="Genomic_DNA"/>
</dbReference>
<accession>A0A811TGM4</accession>
<sequence>MKEHIAGHVHTILDKELDKLLKMLLGMGGFDYIKEQYSLIIFGDSGKPIIVEKVLGKVVGVVLGAVKDDIHITVILDEDGVGYSGLKKDVSDKLKSISKDRSKFTNCFPTIKEHGDSFTLNHPKGRGTIEV</sequence>
<gene>
    <name evidence="1" type="ORF">LAKADJCE_00868</name>
</gene>
<proteinExistence type="predicted"/>
<protein>
    <submittedName>
        <fullName evidence="1">Uncharacterized protein</fullName>
    </submittedName>
</protein>
<dbReference type="Proteomes" id="UP000612009">
    <property type="component" value="Unassembled WGS sequence"/>
</dbReference>
<reference evidence="1" key="1">
    <citation type="submission" date="2020-10" db="EMBL/GenBank/DDBJ databases">
        <authorList>
            <person name="Hahn C.J."/>
            <person name="Laso-Perez R."/>
            <person name="Vulcano F."/>
            <person name="Vaziourakis K.-M."/>
            <person name="Stokke R."/>
            <person name="Steen I.H."/>
            <person name="Teske A."/>
            <person name="Boetius A."/>
            <person name="Liebeke M."/>
            <person name="Amann R."/>
            <person name="Knittel K."/>
        </authorList>
    </citation>
    <scope>NUCLEOTIDE SEQUENCE</scope>
    <source>
        <strain evidence="1">Gfbio:e3339647-f889-4370-9287-4fb5cb688e4c:AG392J18_GoMArc1</strain>
    </source>
</reference>